<dbReference type="Proteomes" id="UP000199448">
    <property type="component" value="Unassembled WGS sequence"/>
</dbReference>
<reference evidence="1 2" key="1">
    <citation type="submission" date="2016-10" db="EMBL/GenBank/DDBJ databases">
        <authorList>
            <person name="de Groot N.N."/>
        </authorList>
    </citation>
    <scope>NUCLEOTIDE SEQUENCE [LARGE SCALE GENOMIC DNA]</scope>
    <source>
        <strain evidence="1 2">DSM 23553</strain>
    </source>
</reference>
<organism evidence="1 2">
    <name type="scientific">Salinimicrobium catena</name>
    <dbReference type="NCBI Taxonomy" id="390640"/>
    <lineage>
        <taxon>Bacteria</taxon>
        <taxon>Pseudomonadati</taxon>
        <taxon>Bacteroidota</taxon>
        <taxon>Flavobacteriia</taxon>
        <taxon>Flavobacteriales</taxon>
        <taxon>Flavobacteriaceae</taxon>
        <taxon>Salinimicrobium</taxon>
    </lineage>
</organism>
<evidence type="ECO:0000313" key="2">
    <source>
        <dbReference type="Proteomes" id="UP000199448"/>
    </source>
</evidence>
<dbReference type="AlphaFoldDB" id="A0A1H5N4I8"/>
<dbReference type="RefSeq" id="WP_093113256.1">
    <property type="nucleotide sequence ID" value="NZ_FNGG01000003.1"/>
</dbReference>
<gene>
    <name evidence="1" type="ORF">SAMN04488034_103332</name>
</gene>
<dbReference type="EMBL" id="FNUG01000003">
    <property type="protein sequence ID" value="SEE96515.1"/>
    <property type="molecule type" value="Genomic_DNA"/>
</dbReference>
<name>A0A1H5N4I8_9FLAO</name>
<sequence length="309" mass="36202">MDYKNIYLNAFKKNIEEIDADVISEVIKVKERNKDFTAVANGIEKNLREKANHLRSSVQHSFPDLYNRFENRFKEYYSDHLTCYFNYDFPDLEEKYGDLALKECAIELGTLESYSLAANNFPNSKTYLETIYVLNKNYDQYTLNFDPNDSPEKSELFYKMQKERFPGYGEEPGWEEVAIKEIKKKDTEKEDGTEKDRLEKIKVKPGDLFEQAEKLYILHLLHELINQGSEMTTTEFLRILHLTVDVIDTSADLTGNPPNYRRINDGFLKEETPKKKVEVIEGAISKLNRHETPRLKQILKDKLKAVTKK</sequence>
<protein>
    <submittedName>
        <fullName evidence="1">Uncharacterized protein</fullName>
    </submittedName>
</protein>
<dbReference type="STRING" id="390640.SAMN04488034_103332"/>
<keyword evidence="2" id="KW-1185">Reference proteome</keyword>
<evidence type="ECO:0000313" key="1">
    <source>
        <dbReference type="EMBL" id="SEE96515.1"/>
    </source>
</evidence>
<accession>A0A1H5N4I8</accession>
<proteinExistence type="predicted"/>